<evidence type="ECO:0000256" key="3">
    <source>
        <dbReference type="ARBA" id="ARBA00022777"/>
    </source>
</evidence>
<dbReference type="InterPro" id="IPR011009">
    <property type="entry name" value="Kinase-like_dom_sf"/>
</dbReference>
<dbReference type="WBParaSite" id="ACRNAN_Path_716.g2707.t1">
    <property type="protein sequence ID" value="ACRNAN_Path_716.g2707.t1"/>
    <property type="gene ID" value="ACRNAN_Path_716.g2707"/>
</dbReference>
<dbReference type="Proteomes" id="UP000887540">
    <property type="component" value="Unplaced"/>
</dbReference>
<keyword evidence="5" id="KW-0829">Tyrosine-protein kinase</keyword>
<feature type="transmembrane region" description="Helical" evidence="6">
    <location>
        <begin position="76"/>
        <end position="101"/>
    </location>
</feature>
<evidence type="ECO:0000256" key="5">
    <source>
        <dbReference type="ARBA" id="ARBA00023137"/>
    </source>
</evidence>
<evidence type="ECO:0000256" key="1">
    <source>
        <dbReference type="ARBA" id="ARBA00022679"/>
    </source>
</evidence>
<dbReference type="AlphaFoldDB" id="A0A914CAE0"/>
<keyword evidence="2" id="KW-0547">Nucleotide-binding</keyword>
<dbReference type="Pfam" id="PF07714">
    <property type="entry name" value="PK_Tyr_Ser-Thr"/>
    <property type="match status" value="1"/>
</dbReference>
<evidence type="ECO:0000313" key="8">
    <source>
        <dbReference type="Proteomes" id="UP000887540"/>
    </source>
</evidence>
<dbReference type="InterPro" id="IPR001245">
    <property type="entry name" value="Ser-Thr/Tyr_kinase_cat_dom"/>
</dbReference>
<protein>
    <submittedName>
        <fullName evidence="9">Protein kinase domain-containing protein</fullName>
    </submittedName>
</protein>
<keyword evidence="3" id="KW-0418">Kinase</keyword>
<sequence>MVSFIIPSHGQLYIEYESVNSAEEIQSITKTLVLPPLNGTEVVINYQQGNNMTRGVLIQYEGEFVPFAKQPPPKSYLIWEILGPALVIVLIGLILFSCYYYRVRQKEKQLNFIIEVMKDQKRFSPEEIEELKEKRDEFTIIKKNLKIYYEFPLGQGASSLVYVGFIYGKSPLMVTTGLIETQRFQDCKVAVKVPSSFGQDETKQLFREIDSMKKIGYNENVICMLGICFLDEKPVIAFELADKNLLSYVRTLRETILGQIQTPVNIFFSILWQIARGMQYISSKNIVHRDLAARNVLLTDSFNAKISDFGLSFCTDLEENSSSSTPQKLPVKWLSLEALLDMVFSEKSDVWAFGVLIFEVFSFGAIPYKDVVLKDLVEMLRNGDRLECPKAANEKTYEIMRSCWQENPEERPTFEQLSERFREMLKSTTMAYGYVEGSK</sequence>
<dbReference type="PANTHER" id="PTHR24416">
    <property type="entry name" value="TYROSINE-PROTEIN KINASE RECEPTOR"/>
    <property type="match status" value="1"/>
</dbReference>
<evidence type="ECO:0000256" key="6">
    <source>
        <dbReference type="SAM" id="Phobius"/>
    </source>
</evidence>
<reference evidence="9" key="1">
    <citation type="submission" date="2022-11" db="UniProtKB">
        <authorList>
            <consortium name="WormBaseParasite"/>
        </authorList>
    </citation>
    <scope>IDENTIFICATION</scope>
</reference>
<evidence type="ECO:0000259" key="7">
    <source>
        <dbReference type="PROSITE" id="PS50011"/>
    </source>
</evidence>
<keyword evidence="6" id="KW-0812">Transmembrane</keyword>
<accession>A0A914CAE0</accession>
<keyword evidence="6" id="KW-0472">Membrane</keyword>
<dbReference type="GO" id="GO:0005524">
    <property type="term" value="F:ATP binding"/>
    <property type="evidence" value="ECO:0007669"/>
    <property type="project" value="UniProtKB-KW"/>
</dbReference>
<dbReference type="SMART" id="SM00219">
    <property type="entry name" value="TyrKc"/>
    <property type="match status" value="1"/>
</dbReference>
<dbReference type="PROSITE" id="PS50011">
    <property type="entry name" value="PROTEIN_KINASE_DOM"/>
    <property type="match status" value="1"/>
</dbReference>
<keyword evidence="1" id="KW-0808">Transferase</keyword>
<dbReference type="GO" id="GO:0043235">
    <property type="term" value="C:receptor complex"/>
    <property type="evidence" value="ECO:0007669"/>
    <property type="project" value="TreeGrafter"/>
</dbReference>
<dbReference type="InterPro" id="IPR020635">
    <property type="entry name" value="Tyr_kinase_cat_dom"/>
</dbReference>
<evidence type="ECO:0000256" key="2">
    <source>
        <dbReference type="ARBA" id="ARBA00022741"/>
    </source>
</evidence>
<dbReference type="PROSITE" id="PS00109">
    <property type="entry name" value="PROTEIN_KINASE_TYR"/>
    <property type="match status" value="1"/>
</dbReference>
<name>A0A914CAE0_9BILA</name>
<dbReference type="PRINTS" id="PR00109">
    <property type="entry name" value="TYRKINASE"/>
</dbReference>
<keyword evidence="8" id="KW-1185">Reference proteome</keyword>
<dbReference type="InterPro" id="IPR008266">
    <property type="entry name" value="Tyr_kinase_AS"/>
</dbReference>
<dbReference type="PANTHER" id="PTHR24416:SF548">
    <property type="entry name" value="PROTEIN KINASE DOMAIN-CONTAINING PROTEIN"/>
    <property type="match status" value="1"/>
</dbReference>
<dbReference type="FunFam" id="1.10.510.10:FF:000554">
    <property type="entry name" value="Predicted protein"/>
    <property type="match status" value="1"/>
</dbReference>
<keyword evidence="6" id="KW-1133">Transmembrane helix</keyword>
<dbReference type="CDD" id="cd00192">
    <property type="entry name" value="PTKc"/>
    <property type="match status" value="1"/>
</dbReference>
<dbReference type="InterPro" id="IPR050122">
    <property type="entry name" value="RTK"/>
</dbReference>
<keyword evidence="4" id="KW-0067">ATP-binding</keyword>
<dbReference type="GO" id="GO:0004714">
    <property type="term" value="F:transmembrane receptor protein tyrosine kinase activity"/>
    <property type="evidence" value="ECO:0007669"/>
    <property type="project" value="TreeGrafter"/>
</dbReference>
<dbReference type="Gene3D" id="1.10.510.10">
    <property type="entry name" value="Transferase(Phosphotransferase) domain 1"/>
    <property type="match status" value="1"/>
</dbReference>
<dbReference type="GO" id="GO:0007169">
    <property type="term" value="P:cell surface receptor protein tyrosine kinase signaling pathway"/>
    <property type="evidence" value="ECO:0007669"/>
    <property type="project" value="TreeGrafter"/>
</dbReference>
<dbReference type="SUPFAM" id="SSF56112">
    <property type="entry name" value="Protein kinase-like (PK-like)"/>
    <property type="match status" value="1"/>
</dbReference>
<dbReference type="InterPro" id="IPR000719">
    <property type="entry name" value="Prot_kinase_dom"/>
</dbReference>
<evidence type="ECO:0000256" key="4">
    <source>
        <dbReference type="ARBA" id="ARBA00022840"/>
    </source>
</evidence>
<dbReference type="GO" id="GO:0005886">
    <property type="term" value="C:plasma membrane"/>
    <property type="evidence" value="ECO:0007669"/>
    <property type="project" value="TreeGrafter"/>
</dbReference>
<feature type="domain" description="Protein kinase" evidence="7">
    <location>
        <begin position="147"/>
        <end position="425"/>
    </location>
</feature>
<organism evidence="8 9">
    <name type="scientific">Acrobeloides nanus</name>
    <dbReference type="NCBI Taxonomy" id="290746"/>
    <lineage>
        <taxon>Eukaryota</taxon>
        <taxon>Metazoa</taxon>
        <taxon>Ecdysozoa</taxon>
        <taxon>Nematoda</taxon>
        <taxon>Chromadorea</taxon>
        <taxon>Rhabditida</taxon>
        <taxon>Tylenchina</taxon>
        <taxon>Cephalobomorpha</taxon>
        <taxon>Cephaloboidea</taxon>
        <taxon>Cephalobidae</taxon>
        <taxon>Acrobeloides</taxon>
    </lineage>
</organism>
<evidence type="ECO:0000313" key="9">
    <source>
        <dbReference type="WBParaSite" id="ACRNAN_Path_716.g2707.t1"/>
    </source>
</evidence>
<proteinExistence type="predicted"/>
<dbReference type="Gene3D" id="3.30.200.20">
    <property type="entry name" value="Phosphorylase Kinase, domain 1"/>
    <property type="match status" value="1"/>
</dbReference>